<dbReference type="EMBL" id="QRQE01000087">
    <property type="protein sequence ID" value="RHM68222.1"/>
    <property type="molecule type" value="Genomic_DNA"/>
</dbReference>
<dbReference type="Proteomes" id="UP000285610">
    <property type="component" value="Unassembled WGS sequence"/>
</dbReference>
<evidence type="ECO:0000313" key="11">
    <source>
        <dbReference type="Proteomes" id="UP000283981"/>
    </source>
</evidence>
<dbReference type="Proteomes" id="UP000283992">
    <property type="component" value="Unassembled WGS sequence"/>
</dbReference>
<evidence type="ECO:0000313" key="1">
    <source>
        <dbReference type="EMBL" id="RGM26386.1"/>
    </source>
</evidence>
<dbReference type="Proteomes" id="UP000286137">
    <property type="component" value="Unassembled WGS sequence"/>
</dbReference>
<dbReference type="EMBL" id="QRLN01000004">
    <property type="protein sequence ID" value="RHJ14656.1"/>
    <property type="molecule type" value="Genomic_DNA"/>
</dbReference>
<dbReference type="Proteomes" id="UP000283834">
    <property type="component" value="Unassembled WGS sequence"/>
</dbReference>
<dbReference type="RefSeq" id="WP_004844525.1">
    <property type="nucleotide sequence ID" value="NZ_BAABXJ010000001.1"/>
</dbReference>
<evidence type="ECO:0000313" key="8">
    <source>
        <dbReference type="EMBL" id="RHM68222.1"/>
    </source>
</evidence>
<dbReference type="EMBL" id="QRIA01000008">
    <property type="protein sequence ID" value="RHG19194.1"/>
    <property type="molecule type" value="Genomic_DNA"/>
</dbReference>
<evidence type="ECO:0000313" key="10">
    <source>
        <dbReference type="Proteomes" id="UP000283834"/>
    </source>
</evidence>
<evidence type="ECO:0000313" key="4">
    <source>
        <dbReference type="EMBL" id="RHD00242.1"/>
    </source>
</evidence>
<dbReference type="EMBL" id="QSIR01000047">
    <property type="protein sequence ID" value="RHD00242.1"/>
    <property type="molecule type" value="Genomic_DNA"/>
</dbReference>
<dbReference type="Proteomes" id="UP000260808">
    <property type="component" value="Unassembled WGS sequence"/>
</dbReference>
<evidence type="ECO:0000313" key="5">
    <source>
        <dbReference type="EMBL" id="RHG19194.1"/>
    </source>
</evidence>
<organism evidence="3 10">
    <name type="scientific">Mediterraneibacter gnavus</name>
    <name type="common">Ruminococcus gnavus</name>
    <dbReference type="NCBI Taxonomy" id="33038"/>
    <lineage>
        <taxon>Bacteria</taxon>
        <taxon>Bacillati</taxon>
        <taxon>Bacillota</taxon>
        <taxon>Clostridia</taxon>
        <taxon>Lachnospirales</taxon>
        <taxon>Lachnospiraceae</taxon>
        <taxon>Mediterraneibacter</taxon>
    </lineage>
</organism>
<dbReference type="EMBL" id="QSSX01000001">
    <property type="protein sequence ID" value="RGM26386.1"/>
    <property type="molecule type" value="Genomic_DNA"/>
</dbReference>
<evidence type="ECO:0000313" key="9">
    <source>
        <dbReference type="Proteomes" id="UP000260808"/>
    </source>
</evidence>
<evidence type="ECO:0000313" key="7">
    <source>
        <dbReference type="EMBL" id="RHJ14656.1"/>
    </source>
</evidence>
<dbReference type="AlphaFoldDB" id="A0A2N5P4N3"/>
<proteinExistence type="predicted"/>
<evidence type="ECO:0000313" key="13">
    <source>
        <dbReference type="Proteomes" id="UP000284472"/>
    </source>
</evidence>
<name>A0A2N5P4N3_MEDGN</name>
<comment type="caution">
    <text evidence="3">The sequence shown here is derived from an EMBL/GenBank/DDBJ whole genome shotgun (WGS) entry which is preliminary data.</text>
</comment>
<evidence type="ECO:0000313" key="15">
    <source>
        <dbReference type="Proteomes" id="UP000285697"/>
    </source>
</evidence>
<sequence>MDRTAVNLQALLKRVQKVQPAVVQKRVRAQKVLQAAAQTILQVRNQKLLQMTRLAVLQVQGLHQEQHQKVKWIKDDRKSVCFNRRTLLIFAGNLFRRGAGYEERTGIAY</sequence>
<evidence type="ECO:0000313" key="12">
    <source>
        <dbReference type="Proteomes" id="UP000283992"/>
    </source>
</evidence>
<dbReference type="Proteomes" id="UP000284472">
    <property type="component" value="Unassembled WGS sequence"/>
</dbReference>
<evidence type="ECO:0000313" key="14">
    <source>
        <dbReference type="Proteomes" id="UP000285610"/>
    </source>
</evidence>
<dbReference type="STRING" id="33038.GCA_900067245_00526"/>
<dbReference type="Proteomes" id="UP000283981">
    <property type="component" value="Unassembled WGS sequence"/>
</dbReference>
<dbReference type="EMBL" id="QRIS01000006">
    <property type="protein sequence ID" value="RHG86604.1"/>
    <property type="molecule type" value="Genomic_DNA"/>
</dbReference>
<evidence type="ECO:0000313" key="16">
    <source>
        <dbReference type="Proteomes" id="UP000286137"/>
    </source>
</evidence>
<dbReference type="EMBL" id="QRWQ01000002">
    <property type="protein sequence ID" value="RGT41194.1"/>
    <property type="molecule type" value="Genomic_DNA"/>
</dbReference>
<evidence type="ECO:0000313" key="3">
    <source>
        <dbReference type="EMBL" id="RGT41194.1"/>
    </source>
</evidence>
<protein>
    <submittedName>
        <fullName evidence="3">Uncharacterized protein</fullName>
    </submittedName>
</protein>
<reference evidence="9 10" key="1">
    <citation type="submission" date="2018-08" db="EMBL/GenBank/DDBJ databases">
        <title>A genome reference for cultivated species of the human gut microbiota.</title>
        <authorList>
            <person name="Zou Y."/>
            <person name="Xue W."/>
            <person name="Luo G."/>
        </authorList>
    </citation>
    <scope>NUCLEOTIDE SEQUENCE [LARGE SCALE GENOMIC DNA]</scope>
    <source>
        <strain evidence="3 10">AF19-16AC</strain>
        <strain evidence="2 16">AF27-4BH</strain>
        <strain evidence="8 14">AF33-12</strain>
        <strain evidence="7 12">AM12-54</strain>
        <strain evidence="6 11">AM21-18</strain>
        <strain evidence="5 15">AM22-7AC</strain>
        <strain evidence="4 13">AM32-6</strain>
        <strain evidence="1 9">TF01-20-2</strain>
    </source>
</reference>
<dbReference type="EMBL" id="QRTJ01000001">
    <property type="protein sequence ID" value="RGQ71419.1"/>
    <property type="molecule type" value="Genomic_DNA"/>
</dbReference>
<dbReference type="Proteomes" id="UP000285697">
    <property type="component" value="Unassembled WGS sequence"/>
</dbReference>
<evidence type="ECO:0000313" key="6">
    <source>
        <dbReference type="EMBL" id="RHG86604.1"/>
    </source>
</evidence>
<gene>
    <name evidence="7" type="ORF">DW142_04170</name>
    <name evidence="6" type="ORF">DW243_05010</name>
    <name evidence="5" type="ORF">DW270_07645</name>
    <name evidence="4" type="ORF">DW812_17430</name>
    <name evidence="3" type="ORF">DWX36_02590</name>
    <name evidence="2" type="ORF">DWY88_00965</name>
    <name evidence="8" type="ORF">DWZ50_19180</name>
    <name evidence="1" type="ORF">DXC31_00560</name>
</gene>
<evidence type="ECO:0000313" key="2">
    <source>
        <dbReference type="EMBL" id="RGQ71419.1"/>
    </source>
</evidence>
<accession>A0A2N5P4N3</accession>